<dbReference type="HOGENOM" id="CLU_175266_0_0_2"/>
<keyword evidence="3" id="KW-1185">Reference proteome</keyword>
<name>A0A075MU06_9ARCH</name>
<organism evidence="2 3">
    <name type="scientific">Candidatus Nitrososphaera evergladensis SR1</name>
    <dbReference type="NCBI Taxonomy" id="1459636"/>
    <lineage>
        <taxon>Archaea</taxon>
        <taxon>Nitrososphaerota</taxon>
        <taxon>Nitrososphaeria</taxon>
        <taxon>Nitrososphaerales</taxon>
        <taxon>Nitrososphaeraceae</taxon>
        <taxon>Nitrososphaera</taxon>
    </lineage>
</organism>
<dbReference type="GeneID" id="41596520"/>
<keyword evidence="1" id="KW-0812">Transmembrane</keyword>
<sequence length="120" mass="13033">MGGKLYPREKKRKMDGSLKPVLKRQIMFLAASLGVGLVLTYFFGFLVGMAANIAIFVGAIFYIRYRQTKALGSFGFGSETAGRGHMSEGVKLKYVCLACGAEVKGTRCSSCGSNMKKPLF</sequence>
<keyword evidence="1" id="KW-1133">Transmembrane helix</keyword>
<dbReference type="Proteomes" id="UP000028194">
    <property type="component" value="Chromosome"/>
</dbReference>
<evidence type="ECO:0000313" key="3">
    <source>
        <dbReference type="Proteomes" id="UP000028194"/>
    </source>
</evidence>
<reference evidence="2 3" key="1">
    <citation type="journal article" date="2014" name="PLoS ONE">
        <title>Genome Sequence of Candidatus Nitrososphaera evergladensis from Group I.1b Enriched from Everglades Soil Reveals Novel Genomic Features of the Ammonia-Oxidizing Archaea.</title>
        <authorList>
            <person name="Zhalnina K.V."/>
            <person name="Dias R."/>
            <person name="Leonard M.T."/>
            <person name="Dorr de Quadros P."/>
            <person name="Camargo F.A."/>
            <person name="Drew J.C."/>
            <person name="Farmerie W.G."/>
            <person name="Daroub S.H."/>
            <person name="Triplett E.W."/>
        </authorList>
    </citation>
    <scope>NUCLEOTIDE SEQUENCE [LARGE SCALE GENOMIC DNA]</scope>
    <source>
        <strain evidence="2 3">SR1</strain>
    </source>
</reference>
<gene>
    <name evidence="2" type="ORF">NTE_00659</name>
</gene>
<protein>
    <submittedName>
        <fullName evidence="2">Uncharacterized protein</fullName>
    </submittedName>
</protein>
<proteinExistence type="predicted"/>
<dbReference type="eggNOG" id="arCOG08750">
    <property type="taxonomic scope" value="Archaea"/>
</dbReference>
<dbReference type="RefSeq" id="WP_148699649.1">
    <property type="nucleotide sequence ID" value="NZ_CP007174.1"/>
</dbReference>
<dbReference type="AlphaFoldDB" id="A0A075MU06"/>
<dbReference type="STRING" id="1459636.NTE_00659"/>
<feature type="transmembrane region" description="Helical" evidence="1">
    <location>
        <begin position="45"/>
        <end position="63"/>
    </location>
</feature>
<dbReference type="KEGG" id="nev:NTE_00659"/>
<dbReference type="OrthoDB" id="10082at2157"/>
<keyword evidence="1" id="KW-0472">Membrane</keyword>
<dbReference type="EMBL" id="CP007174">
    <property type="protein sequence ID" value="AIF82739.1"/>
    <property type="molecule type" value="Genomic_DNA"/>
</dbReference>
<evidence type="ECO:0000256" key="1">
    <source>
        <dbReference type="SAM" id="Phobius"/>
    </source>
</evidence>
<evidence type="ECO:0000313" key="2">
    <source>
        <dbReference type="EMBL" id="AIF82739.1"/>
    </source>
</evidence>
<feature type="transmembrane region" description="Helical" evidence="1">
    <location>
        <begin position="21"/>
        <end position="39"/>
    </location>
</feature>
<accession>A0A075MU06</accession>